<dbReference type="PANTHER" id="PTHR43329">
    <property type="entry name" value="EPOXIDE HYDROLASE"/>
    <property type="match status" value="1"/>
</dbReference>
<dbReference type="PRINTS" id="PR00412">
    <property type="entry name" value="EPOXHYDRLASE"/>
</dbReference>
<dbReference type="AlphaFoldDB" id="A0AAD9ZIF1"/>
<dbReference type="EMBL" id="JASNWA010000003">
    <property type="protein sequence ID" value="KAK3179061.1"/>
    <property type="molecule type" value="Genomic_DNA"/>
</dbReference>
<dbReference type="Proteomes" id="UP001276659">
    <property type="component" value="Unassembled WGS sequence"/>
</dbReference>
<dbReference type="Gene3D" id="3.40.50.1820">
    <property type="entry name" value="alpha/beta hydrolase"/>
    <property type="match status" value="1"/>
</dbReference>
<evidence type="ECO:0000259" key="3">
    <source>
        <dbReference type="Pfam" id="PF00561"/>
    </source>
</evidence>
<feature type="domain" description="AB hydrolase-1" evidence="3">
    <location>
        <begin position="29"/>
        <end position="161"/>
    </location>
</feature>
<dbReference type="GO" id="GO:0016787">
    <property type="term" value="F:hydrolase activity"/>
    <property type="evidence" value="ECO:0007669"/>
    <property type="project" value="UniProtKB-KW"/>
</dbReference>
<comment type="caution">
    <text evidence="4">The sequence shown here is derived from an EMBL/GenBank/DDBJ whole genome shotgun (WGS) entry which is preliminary data.</text>
</comment>
<reference evidence="4" key="1">
    <citation type="submission" date="2022-11" db="EMBL/GenBank/DDBJ databases">
        <title>Chromosomal genome sequence assembly and mating type (MAT) locus characterization of the leprose asexual lichenized fungus Lepraria neglecta (Nyl.) Erichsen.</title>
        <authorList>
            <person name="Allen J.L."/>
            <person name="Pfeffer B."/>
        </authorList>
    </citation>
    <scope>NUCLEOTIDE SEQUENCE</scope>
    <source>
        <strain evidence="4">Allen 5258</strain>
    </source>
</reference>
<name>A0AAD9ZIF1_9LECA</name>
<protein>
    <recommendedName>
        <fullName evidence="3">AB hydrolase-1 domain-containing protein</fullName>
    </recommendedName>
</protein>
<evidence type="ECO:0000313" key="4">
    <source>
        <dbReference type="EMBL" id="KAK3179061.1"/>
    </source>
</evidence>
<keyword evidence="1" id="KW-0378">Hydrolase</keyword>
<comment type="similarity">
    <text evidence="2">Belongs to the AB hydrolase superfamily. Epoxide hydrolase family.</text>
</comment>
<accession>A0AAD9ZIF1</accession>
<gene>
    <name evidence="4" type="ORF">OEA41_001200</name>
</gene>
<organism evidence="4 5">
    <name type="scientific">Lepraria neglecta</name>
    <dbReference type="NCBI Taxonomy" id="209136"/>
    <lineage>
        <taxon>Eukaryota</taxon>
        <taxon>Fungi</taxon>
        <taxon>Dikarya</taxon>
        <taxon>Ascomycota</taxon>
        <taxon>Pezizomycotina</taxon>
        <taxon>Lecanoromycetes</taxon>
        <taxon>OSLEUM clade</taxon>
        <taxon>Lecanoromycetidae</taxon>
        <taxon>Lecanorales</taxon>
        <taxon>Lecanorineae</taxon>
        <taxon>Stereocaulaceae</taxon>
        <taxon>Lepraria</taxon>
    </lineage>
</organism>
<evidence type="ECO:0000313" key="5">
    <source>
        <dbReference type="Proteomes" id="UP001276659"/>
    </source>
</evidence>
<evidence type="ECO:0000256" key="2">
    <source>
        <dbReference type="ARBA" id="ARBA00038334"/>
    </source>
</evidence>
<dbReference type="InterPro" id="IPR029058">
    <property type="entry name" value="AB_hydrolase_fold"/>
</dbReference>
<proteinExistence type="inferred from homology"/>
<keyword evidence="5" id="KW-1185">Reference proteome</keyword>
<dbReference type="Pfam" id="PF00561">
    <property type="entry name" value="Abhydrolase_1"/>
    <property type="match status" value="1"/>
</dbReference>
<dbReference type="SUPFAM" id="SSF53474">
    <property type="entry name" value="alpha/beta-Hydrolases"/>
    <property type="match status" value="1"/>
</dbReference>
<evidence type="ECO:0000256" key="1">
    <source>
        <dbReference type="ARBA" id="ARBA00022801"/>
    </source>
</evidence>
<dbReference type="InterPro" id="IPR000073">
    <property type="entry name" value="AB_hydrolase_1"/>
</dbReference>
<sequence>MFPTFTPQTISTSTSPTVKIHTLSAGTGPPLLLLHGFPQSLNIWHLVTPSLTSQYTVILLDLRGYGKSSKPEGGEGHKEYSKSAMAADCVAVMTHLGYEKFYICAHDRGARVAHKLCVEYPERVMKAMFLDTCPTLAMYNKTDFAFASAYWHWFFLIQKAPLPEILMVTSPRSWIENTMGGRYGVGIEVFDKEALQSYVEQMGDEETVHGMCEDYRAAASIDLEEQKKDVEQGRKIKCPLRVLWGKSGVIEKQFDALAEWRKVSEGVVDGETVDCGHYIPEEVPEVLLKHIKEFLRD</sequence>
<dbReference type="InterPro" id="IPR000639">
    <property type="entry name" value="Epox_hydrolase-like"/>
</dbReference>